<feature type="non-terminal residue" evidence="1">
    <location>
        <position position="280"/>
    </location>
</feature>
<name>A0AA36FZN4_9BILA</name>
<dbReference type="Proteomes" id="UP001177023">
    <property type="component" value="Unassembled WGS sequence"/>
</dbReference>
<reference evidence="1" key="1">
    <citation type="submission" date="2023-06" db="EMBL/GenBank/DDBJ databases">
        <authorList>
            <person name="Delattre M."/>
        </authorList>
    </citation>
    <scope>NUCLEOTIDE SEQUENCE</scope>
    <source>
        <strain evidence="1">AF72</strain>
    </source>
</reference>
<accession>A0AA36FZN4</accession>
<dbReference type="EMBL" id="CATQJA010002610">
    <property type="protein sequence ID" value="CAJ0572997.1"/>
    <property type="molecule type" value="Genomic_DNA"/>
</dbReference>
<keyword evidence="2" id="KW-1185">Reference proteome</keyword>
<protein>
    <submittedName>
        <fullName evidence="1">Uncharacterized protein</fullName>
    </submittedName>
</protein>
<evidence type="ECO:0000313" key="2">
    <source>
        <dbReference type="Proteomes" id="UP001177023"/>
    </source>
</evidence>
<dbReference type="AlphaFoldDB" id="A0AA36FZN4"/>
<sequence length="280" mass="32308">MTFTVSDACCRRFLHFFETSSFSTLRLDVRLCAPELDAEFVHRPVNTINPPINVAPLFCSFRSVAYLDFWPSSNAFIRHFQANYRCSLDAVTIDDEIRKMSDLMRCRECRMEPLMKNLWDCTSCTSMWNGQWLNAAGKSESRRDVFLKSFRPQGPTDILEMVDLAFCPTRPQQRGMLYVICIIADINKPSYPHSNDVPLFFGSLQRRIVTIYNGTMNFVDGKTDGIRMLKDRLKNRGYTDEAVDFQCYFQIHAANKSLLGTIIVGSAPECRRFYVVFVDE</sequence>
<comment type="caution">
    <text evidence="1">The sequence shown here is derived from an EMBL/GenBank/DDBJ whole genome shotgun (WGS) entry which is preliminary data.</text>
</comment>
<gene>
    <name evidence="1" type="ORF">MSPICULIGERA_LOCUS11367</name>
</gene>
<proteinExistence type="predicted"/>
<organism evidence="1 2">
    <name type="scientific">Mesorhabditis spiculigera</name>
    <dbReference type="NCBI Taxonomy" id="96644"/>
    <lineage>
        <taxon>Eukaryota</taxon>
        <taxon>Metazoa</taxon>
        <taxon>Ecdysozoa</taxon>
        <taxon>Nematoda</taxon>
        <taxon>Chromadorea</taxon>
        <taxon>Rhabditida</taxon>
        <taxon>Rhabditina</taxon>
        <taxon>Rhabditomorpha</taxon>
        <taxon>Rhabditoidea</taxon>
        <taxon>Rhabditidae</taxon>
        <taxon>Mesorhabditinae</taxon>
        <taxon>Mesorhabditis</taxon>
    </lineage>
</organism>
<evidence type="ECO:0000313" key="1">
    <source>
        <dbReference type="EMBL" id="CAJ0572997.1"/>
    </source>
</evidence>